<keyword evidence="1" id="KW-0812">Transmembrane</keyword>
<proteinExistence type="predicted"/>
<dbReference type="Proteomes" id="UP000292087">
    <property type="component" value="Unassembled WGS sequence"/>
</dbReference>
<evidence type="ECO:0000313" key="2">
    <source>
        <dbReference type="EMBL" id="TAA37389.1"/>
    </source>
</evidence>
<dbReference type="AlphaFoldDB" id="A0A4Q8M021"/>
<organism evidence="2 3">
    <name type="scientific">Pseudoxanthomonas winnipegensis</name>
    <dbReference type="NCBI Taxonomy" id="2480810"/>
    <lineage>
        <taxon>Bacteria</taxon>
        <taxon>Pseudomonadati</taxon>
        <taxon>Pseudomonadota</taxon>
        <taxon>Gammaproteobacteria</taxon>
        <taxon>Lysobacterales</taxon>
        <taxon>Lysobacteraceae</taxon>
        <taxon>Pseudoxanthomonas</taxon>
    </lineage>
</organism>
<protein>
    <recommendedName>
        <fullName evidence="4">Transmembrane protein</fullName>
    </recommendedName>
</protein>
<dbReference type="EMBL" id="SHMF01000001">
    <property type="protein sequence ID" value="TAA37389.1"/>
    <property type="molecule type" value="Genomic_DNA"/>
</dbReference>
<feature type="transmembrane region" description="Helical" evidence="1">
    <location>
        <begin position="23"/>
        <end position="40"/>
    </location>
</feature>
<gene>
    <name evidence="2" type="ORF">EA656_01595</name>
</gene>
<keyword evidence="1" id="KW-0472">Membrane</keyword>
<accession>A0A4Q8M021</accession>
<keyword evidence="1" id="KW-1133">Transmembrane helix</keyword>
<evidence type="ECO:0008006" key="4">
    <source>
        <dbReference type="Google" id="ProtNLM"/>
    </source>
</evidence>
<sequence length="72" mass="7795">MIIAIVLLLLCVCLSLSVNADYFWLIAGIHGVAALVSLFYSARKHVPARRAINIASVATLVVNACYCYAKLN</sequence>
<evidence type="ECO:0000256" key="1">
    <source>
        <dbReference type="SAM" id="Phobius"/>
    </source>
</evidence>
<comment type="caution">
    <text evidence="2">The sequence shown here is derived from an EMBL/GenBank/DDBJ whole genome shotgun (WGS) entry which is preliminary data.</text>
</comment>
<evidence type="ECO:0000313" key="3">
    <source>
        <dbReference type="Proteomes" id="UP000292087"/>
    </source>
</evidence>
<name>A0A4Q8M021_9GAMM</name>
<reference evidence="2 3" key="1">
    <citation type="submission" date="2019-02" db="EMBL/GenBank/DDBJ databases">
        <title>WGS of Pseudoxanthomonas species novum from clinical isolates.</title>
        <authorList>
            <person name="Bernier A.-M."/>
            <person name="Bernard K."/>
            <person name="Vachon A."/>
        </authorList>
    </citation>
    <scope>NUCLEOTIDE SEQUENCE [LARGE SCALE GENOMIC DNA]</scope>
    <source>
        <strain evidence="2 3">NML140781</strain>
    </source>
</reference>
<dbReference type="RefSeq" id="WP_130522392.1">
    <property type="nucleotide sequence ID" value="NZ_SHLZ01000001.1"/>
</dbReference>